<keyword evidence="4" id="KW-1185">Reference proteome</keyword>
<comment type="caution">
    <text evidence="3">The sequence shown here is derived from an EMBL/GenBank/DDBJ whole genome shotgun (WGS) entry which is preliminary data.</text>
</comment>
<gene>
    <name evidence="3" type="ORF">GCM10009839_10760</name>
</gene>
<accession>A0ABP5F529</accession>
<protein>
    <submittedName>
        <fullName evidence="3">FAD-binding oxidoreductase</fullName>
    </submittedName>
</protein>
<dbReference type="EMBL" id="BAAAQN010000004">
    <property type="protein sequence ID" value="GAA2016877.1"/>
    <property type="molecule type" value="Genomic_DNA"/>
</dbReference>
<dbReference type="Proteomes" id="UP001500751">
    <property type="component" value="Unassembled WGS sequence"/>
</dbReference>
<dbReference type="InterPro" id="IPR006076">
    <property type="entry name" value="FAD-dep_OxRdtase"/>
</dbReference>
<name>A0ABP5F529_9ACTN</name>
<organism evidence="3 4">
    <name type="scientific">Catenulispora yoronensis</name>
    <dbReference type="NCBI Taxonomy" id="450799"/>
    <lineage>
        <taxon>Bacteria</taxon>
        <taxon>Bacillati</taxon>
        <taxon>Actinomycetota</taxon>
        <taxon>Actinomycetes</taxon>
        <taxon>Catenulisporales</taxon>
        <taxon>Catenulisporaceae</taxon>
        <taxon>Catenulispora</taxon>
    </lineage>
</organism>
<dbReference type="Pfam" id="PF01266">
    <property type="entry name" value="DAO"/>
    <property type="match status" value="1"/>
</dbReference>
<dbReference type="PANTHER" id="PTHR13847">
    <property type="entry name" value="SARCOSINE DEHYDROGENASE-RELATED"/>
    <property type="match status" value="1"/>
</dbReference>
<sequence length="393" mass="41545">MEGTFTRKGSDRSIERAAIIGTGILGASVGWNLTRRGVQVVFVDAGQPGEGVTNWSFSWVNASNKTVRRSYFDLNVAGMAEYRDVAGTIGPDSWWHPTGHLRWAGDSAAEADLLETAALLVDWDYRVEMRTGAEVRRRFEAGLTVPDNAPVVFYPDEAWVHGRRLVARLVGDAVAAGAEQRFGAAVREIGAGGSGGGGQDGQGGRSGWSGWTVGLSDGTALDVDAVVNAAGPAAADIAALVGRKLPMRYEPGAVTRLSCAGSPLPIHRAMHVPHIELRPDGDNSIVLHSREIDALIDTGKDPADLGQLLHDLARAAVPTLTNCRITETRISNRPIPADGFPSVGTVPSTPGYYEAVTHSGITLGPILGRLLASEIVDGAGADLLSDFRPERFG</sequence>
<dbReference type="PANTHER" id="PTHR13847:SF289">
    <property type="entry name" value="GLYCINE OXIDASE"/>
    <property type="match status" value="1"/>
</dbReference>
<evidence type="ECO:0000313" key="3">
    <source>
        <dbReference type="EMBL" id="GAA2016877.1"/>
    </source>
</evidence>
<keyword evidence="1" id="KW-0560">Oxidoreductase</keyword>
<proteinExistence type="predicted"/>
<reference evidence="4" key="1">
    <citation type="journal article" date="2019" name="Int. J. Syst. Evol. Microbiol.">
        <title>The Global Catalogue of Microorganisms (GCM) 10K type strain sequencing project: providing services to taxonomists for standard genome sequencing and annotation.</title>
        <authorList>
            <consortium name="The Broad Institute Genomics Platform"/>
            <consortium name="The Broad Institute Genome Sequencing Center for Infectious Disease"/>
            <person name="Wu L."/>
            <person name="Ma J."/>
        </authorList>
    </citation>
    <scope>NUCLEOTIDE SEQUENCE [LARGE SCALE GENOMIC DNA]</scope>
    <source>
        <strain evidence="4">JCM 16014</strain>
    </source>
</reference>
<evidence type="ECO:0000313" key="4">
    <source>
        <dbReference type="Proteomes" id="UP001500751"/>
    </source>
</evidence>
<dbReference type="Gene3D" id="3.30.9.10">
    <property type="entry name" value="D-Amino Acid Oxidase, subunit A, domain 2"/>
    <property type="match status" value="1"/>
</dbReference>
<dbReference type="Gene3D" id="3.50.50.60">
    <property type="entry name" value="FAD/NAD(P)-binding domain"/>
    <property type="match status" value="1"/>
</dbReference>
<evidence type="ECO:0000256" key="1">
    <source>
        <dbReference type="ARBA" id="ARBA00023002"/>
    </source>
</evidence>
<dbReference type="RefSeq" id="WP_344664356.1">
    <property type="nucleotide sequence ID" value="NZ_BAAAQN010000004.1"/>
</dbReference>
<evidence type="ECO:0000259" key="2">
    <source>
        <dbReference type="Pfam" id="PF01266"/>
    </source>
</evidence>
<feature type="domain" description="FAD dependent oxidoreductase" evidence="2">
    <location>
        <begin position="17"/>
        <end position="373"/>
    </location>
</feature>
<dbReference type="SUPFAM" id="SSF51905">
    <property type="entry name" value="FAD/NAD(P)-binding domain"/>
    <property type="match status" value="1"/>
</dbReference>
<dbReference type="InterPro" id="IPR036188">
    <property type="entry name" value="FAD/NAD-bd_sf"/>
</dbReference>